<protein>
    <submittedName>
        <fullName evidence="2">Uncharacterized protein</fullName>
    </submittedName>
</protein>
<reference evidence="2" key="1">
    <citation type="submission" date="2020-03" db="EMBL/GenBank/DDBJ databases">
        <authorList>
            <person name="Weist P."/>
        </authorList>
    </citation>
    <scope>NUCLEOTIDE SEQUENCE</scope>
</reference>
<accession>A0A9N7ZDN3</accession>
<proteinExistence type="predicted"/>
<name>A0A9N7ZDN3_PLEPL</name>
<comment type="caution">
    <text evidence="2">The sequence shown here is derived from an EMBL/GenBank/DDBJ whole genome shotgun (WGS) entry which is preliminary data.</text>
</comment>
<keyword evidence="3" id="KW-1185">Reference proteome</keyword>
<organism evidence="2 3">
    <name type="scientific">Pleuronectes platessa</name>
    <name type="common">European plaice</name>
    <dbReference type="NCBI Taxonomy" id="8262"/>
    <lineage>
        <taxon>Eukaryota</taxon>
        <taxon>Metazoa</taxon>
        <taxon>Chordata</taxon>
        <taxon>Craniata</taxon>
        <taxon>Vertebrata</taxon>
        <taxon>Euteleostomi</taxon>
        <taxon>Actinopterygii</taxon>
        <taxon>Neopterygii</taxon>
        <taxon>Teleostei</taxon>
        <taxon>Neoteleostei</taxon>
        <taxon>Acanthomorphata</taxon>
        <taxon>Carangaria</taxon>
        <taxon>Pleuronectiformes</taxon>
        <taxon>Pleuronectoidei</taxon>
        <taxon>Pleuronectidae</taxon>
        <taxon>Pleuronectes</taxon>
    </lineage>
</organism>
<evidence type="ECO:0000313" key="3">
    <source>
        <dbReference type="Proteomes" id="UP001153269"/>
    </source>
</evidence>
<sequence length="111" mass="11883">MRRRGGRGVHSFLSYNAEEEEGEGEDEDEEEGEEEGVHTGPVSRVRDLFEAGAVPVTSLSCGSSDRMGSFFREMKPAVRTLCCPALLCGDGGGGEAAMMLGSPRWREGRGG</sequence>
<evidence type="ECO:0000313" key="2">
    <source>
        <dbReference type="EMBL" id="CAB1460590.1"/>
    </source>
</evidence>
<feature type="region of interest" description="Disordered" evidence="1">
    <location>
        <begin position="1"/>
        <end position="44"/>
    </location>
</feature>
<feature type="compositionally biased region" description="Acidic residues" evidence="1">
    <location>
        <begin position="17"/>
        <end position="34"/>
    </location>
</feature>
<evidence type="ECO:0000256" key="1">
    <source>
        <dbReference type="SAM" id="MobiDB-lite"/>
    </source>
</evidence>
<dbReference type="EMBL" id="CADEAL010004485">
    <property type="protein sequence ID" value="CAB1460590.1"/>
    <property type="molecule type" value="Genomic_DNA"/>
</dbReference>
<gene>
    <name evidence="2" type="ORF">PLEPLA_LOCUS48441</name>
</gene>
<dbReference type="AlphaFoldDB" id="A0A9N7ZDN3"/>
<dbReference type="Proteomes" id="UP001153269">
    <property type="component" value="Unassembled WGS sequence"/>
</dbReference>